<reference evidence="2 3" key="1">
    <citation type="submission" date="2019-07" db="EMBL/GenBank/DDBJ databases">
        <title>Cryptosporangium phraense sp. nov., isolated from plant litter.</title>
        <authorList>
            <person name="Suriyachadkun C."/>
        </authorList>
    </citation>
    <scope>NUCLEOTIDE SEQUENCE [LARGE SCALE GENOMIC DNA]</scope>
    <source>
        <strain evidence="2 3">A-T 5661</strain>
    </source>
</reference>
<dbReference type="OrthoDB" id="5418945at2"/>
<keyword evidence="1" id="KW-0812">Transmembrane</keyword>
<dbReference type="EMBL" id="VIRS01000002">
    <property type="protein sequence ID" value="TQS46264.1"/>
    <property type="molecule type" value="Genomic_DNA"/>
</dbReference>
<accession>A0A545AY47</accession>
<protein>
    <recommendedName>
        <fullName evidence="4">Extracellular solute-binding protein</fullName>
    </recommendedName>
</protein>
<evidence type="ECO:0008006" key="4">
    <source>
        <dbReference type="Google" id="ProtNLM"/>
    </source>
</evidence>
<sequence>MKRWIGIGLAVVLVVGVGIIALVGRDKGDKAAIGGRCETVTTVRGVVGSEKVPYFSDPRVQQAFASHCLSVQVEPAGSREIAGLDLSAYDFAFPSSAPTGEAIRRKVKAPRAYTPFSSPMAIATFARISDLLTKVGVVHQEGSYQVLDMEKYLALVAKGQRWDTLPGSTFAARKSVLITTTDPRTSNSAAMYASIVSFVANGDAVVQGAAAEKKVLPLLTKVFLAQGYTENSSEGPFENYLTGGVGNTPMVMIYEAQFVDRLQRKDGSINPDMRLLYPSPTVVSKHTLVPLKPPGDQVGKLLTDDPALSELAAEHGFRTNNSSQFTSVLNKLGAAAKPVAHEDIVDVIDPPTYETLEHLLNAISAQYN</sequence>
<organism evidence="2 3">
    <name type="scientific">Cryptosporangium phraense</name>
    <dbReference type="NCBI Taxonomy" id="2593070"/>
    <lineage>
        <taxon>Bacteria</taxon>
        <taxon>Bacillati</taxon>
        <taxon>Actinomycetota</taxon>
        <taxon>Actinomycetes</taxon>
        <taxon>Cryptosporangiales</taxon>
        <taxon>Cryptosporangiaceae</taxon>
        <taxon>Cryptosporangium</taxon>
    </lineage>
</organism>
<dbReference type="Proteomes" id="UP000317982">
    <property type="component" value="Unassembled WGS sequence"/>
</dbReference>
<gene>
    <name evidence="2" type="ORF">FL583_02390</name>
</gene>
<comment type="caution">
    <text evidence="2">The sequence shown here is derived from an EMBL/GenBank/DDBJ whole genome shotgun (WGS) entry which is preliminary data.</text>
</comment>
<evidence type="ECO:0000256" key="1">
    <source>
        <dbReference type="SAM" id="Phobius"/>
    </source>
</evidence>
<dbReference type="InParanoid" id="A0A545AY47"/>
<keyword evidence="1" id="KW-1133">Transmembrane helix</keyword>
<dbReference type="RefSeq" id="WP_142702792.1">
    <property type="nucleotide sequence ID" value="NZ_VIRS01000002.1"/>
</dbReference>
<evidence type="ECO:0000313" key="3">
    <source>
        <dbReference type="Proteomes" id="UP000317982"/>
    </source>
</evidence>
<proteinExistence type="predicted"/>
<name>A0A545AY47_9ACTN</name>
<keyword evidence="3" id="KW-1185">Reference proteome</keyword>
<feature type="transmembrane region" description="Helical" evidence="1">
    <location>
        <begin position="6"/>
        <end position="24"/>
    </location>
</feature>
<evidence type="ECO:0000313" key="2">
    <source>
        <dbReference type="EMBL" id="TQS46264.1"/>
    </source>
</evidence>
<dbReference type="AlphaFoldDB" id="A0A545AY47"/>
<keyword evidence="1" id="KW-0472">Membrane</keyword>